<evidence type="ECO:0000259" key="2">
    <source>
        <dbReference type="Pfam" id="PF01266"/>
    </source>
</evidence>
<dbReference type="InterPro" id="IPR036188">
    <property type="entry name" value="FAD/NAD-bd_sf"/>
</dbReference>
<evidence type="ECO:0000313" key="4">
    <source>
        <dbReference type="Proteomes" id="UP001197114"/>
    </source>
</evidence>
<dbReference type="Gene3D" id="3.50.50.60">
    <property type="entry name" value="FAD/NAD(P)-binding domain"/>
    <property type="match status" value="1"/>
</dbReference>
<accession>A0ABS6YVV0</accession>
<keyword evidence="1" id="KW-0560">Oxidoreductase</keyword>
<evidence type="ECO:0000313" key="3">
    <source>
        <dbReference type="EMBL" id="MBW5425534.1"/>
    </source>
</evidence>
<organism evidence="3 4">
    <name type="scientific">Streptomyces anatolicus</name>
    <dbReference type="NCBI Taxonomy" id="2675858"/>
    <lineage>
        <taxon>Bacteria</taxon>
        <taxon>Bacillati</taxon>
        <taxon>Actinomycetota</taxon>
        <taxon>Actinomycetes</taxon>
        <taxon>Kitasatosporales</taxon>
        <taxon>Streptomycetaceae</taxon>
        <taxon>Streptomyces</taxon>
    </lineage>
</organism>
<protein>
    <submittedName>
        <fullName evidence="3">FAD-dependent oxidoreductase</fullName>
    </submittedName>
</protein>
<dbReference type="SUPFAM" id="SSF51905">
    <property type="entry name" value="FAD/NAD(P)-binding domain"/>
    <property type="match status" value="1"/>
</dbReference>
<dbReference type="PANTHER" id="PTHR13847">
    <property type="entry name" value="SARCOSINE DEHYDROGENASE-RELATED"/>
    <property type="match status" value="1"/>
</dbReference>
<feature type="domain" description="FAD dependent oxidoreductase" evidence="2">
    <location>
        <begin position="4"/>
        <end position="373"/>
    </location>
</feature>
<dbReference type="InterPro" id="IPR006076">
    <property type="entry name" value="FAD-dep_OxRdtase"/>
</dbReference>
<sequence>MSVDVAVAGNGVLGLSIAVELARRSPGLRVAVAGPAARPGAATVAAGAMLNCFAEVTDRVGAHPASRTKFALARAALDAWPDWLEGLRDGGRGRGPELVSPGTFVVLGARATPTATRNFDAVHAALKEYAEPHHEVEAADIPGLRPVPHERPVRALYLEREGAVDARAVLDALEDTGRRLGVTFLDGQASELLSAHGKVTGMRLEDGTELAAGAVVVAAGAASHTLLRQPLPDRTPPLLHGTGLAVRTARQAPPGFDRVIRTPTRSGACGMHLVPLGGGQEYIGATNIVLFDPPPGPRIGVTQSLLRFATDQFDTRLGMSAVQEWHYGSRPVPLDCFPLLGPAAGTDGLFVATGTYRDGLHSSPVIARHLTDMILGPGTTPELLEPFAPVRAPIETMTVEACVELSVSDAVETATEYGMRMPYFLDTEPVAAHARDEARRALERLAQPVALAPEILAAVGEASAPHIERLNTYLRQLRRAGPPV</sequence>
<evidence type="ECO:0000256" key="1">
    <source>
        <dbReference type="ARBA" id="ARBA00023002"/>
    </source>
</evidence>
<dbReference type="EMBL" id="WMBF01000538">
    <property type="protein sequence ID" value="MBW5425534.1"/>
    <property type="molecule type" value="Genomic_DNA"/>
</dbReference>
<dbReference type="PANTHER" id="PTHR13847:SF289">
    <property type="entry name" value="GLYCINE OXIDASE"/>
    <property type="match status" value="1"/>
</dbReference>
<dbReference type="Gene3D" id="3.30.9.10">
    <property type="entry name" value="D-Amino Acid Oxidase, subunit A, domain 2"/>
    <property type="match status" value="1"/>
</dbReference>
<dbReference type="Proteomes" id="UP001197114">
    <property type="component" value="Unassembled WGS sequence"/>
</dbReference>
<dbReference type="RefSeq" id="WP_219692051.1">
    <property type="nucleotide sequence ID" value="NZ_WMBF01000538.1"/>
</dbReference>
<comment type="caution">
    <text evidence="3">The sequence shown here is derived from an EMBL/GenBank/DDBJ whole genome shotgun (WGS) entry which is preliminary data.</text>
</comment>
<proteinExistence type="predicted"/>
<keyword evidence="4" id="KW-1185">Reference proteome</keyword>
<gene>
    <name evidence="3" type="ORF">GKQ77_28925</name>
</gene>
<name>A0ABS6YVV0_9ACTN</name>
<reference evidence="3 4" key="1">
    <citation type="submission" date="2019-11" db="EMBL/GenBank/DDBJ databases">
        <authorList>
            <person name="Ay H."/>
        </authorList>
    </citation>
    <scope>NUCLEOTIDE SEQUENCE [LARGE SCALE GENOMIC DNA]</scope>
    <source>
        <strain evidence="3 4">BG9H</strain>
    </source>
</reference>
<dbReference type="Pfam" id="PF01266">
    <property type="entry name" value="DAO"/>
    <property type="match status" value="1"/>
</dbReference>